<gene>
    <name evidence="1" type="ORF">AB5J52_32025</name>
</gene>
<proteinExistence type="predicted"/>
<dbReference type="EMBL" id="CP163441">
    <property type="protein sequence ID" value="XDQ46516.1"/>
    <property type="molecule type" value="Genomic_DNA"/>
</dbReference>
<dbReference type="RefSeq" id="WP_369225507.1">
    <property type="nucleotide sequence ID" value="NZ_CP163441.1"/>
</dbReference>
<name>A0AB39QV99_9ACTN</name>
<organism evidence="1">
    <name type="scientific">Streptomyces sp. R39</name>
    <dbReference type="NCBI Taxonomy" id="3238631"/>
    <lineage>
        <taxon>Bacteria</taxon>
        <taxon>Bacillati</taxon>
        <taxon>Actinomycetota</taxon>
        <taxon>Actinomycetes</taxon>
        <taxon>Kitasatosporales</taxon>
        <taxon>Streptomycetaceae</taxon>
        <taxon>Streptomyces</taxon>
    </lineage>
</organism>
<evidence type="ECO:0008006" key="2">
    <source>
        <dbReference type="Google" id="ProtNLM"/>
    </source>
</evidence>
<evidence type="ECO:0000313" key="1">
    <source>
        <dbReference type="EMBL" id="XDQ46516.1"/>
    </source>
</evidence>
<reference evidence="1" key="1">
    <citation type="submission" date="2024-07" db="EMBL/GenBank/DDBJ databases">
        <authorList>
            <person name="Yu S.T."/>
        </authorList>
    </citation>
    <scope>NUCLEOTIDE SEQUENCE</scope>
    <source>
        <strain evidence="1">R39</strain>
    </source>
</reference>
<protein>
    <recommendedName>
        <fullName evidence="2">Chaplin</fullName>
    </recommendedName>
</protein>
<dbReference type="AlphaFoldDB" id="A0AB39QV99"/>
<sequence>MFTGAALAALLAALPVDVTVTLGDSAAPPVVVVGQAEVTNPICQAH</sequence>
<accession>A0AB39QV99</accession>